<feature type="transmembrane region" description="Helical" evidence="1">
    <location>
        <begin position="42"/>
        <end position="61"/>
    </location>
</feature>
<keyword evidence="1" id="KW-0812">Transmembrane</keyword>
<proteinExistence type="predicted"/>
<feature type="transmembrane region" description="Helical" evidence="1">
    <location>
        <begin position="12"/>
        <end position="30"/>
    </location>
</feature>
<evidence type="ECO:0000313" key="3">
    <source>
        <dbReference type="Proteomes" id="UP001464378"/>
    </source>
</evidence>
<protein>
    <submittedName>
        <fullName evidence="2">ABC transporter permease</fullName>
    </submittedName>
</protein>
<dbReference type="Proteomes" id="UP001464378">
    <property type="component" value="Unassembled WGS sequence"/>
</dbReference>
<dbReference type="EMBL" id="JBBMFK010000016">
    <property type="protein sequence ID" value="MEQ2443915.1"/>
    <property type="molecule type" value="Genomic_DNA"/>
</dbReference>
<name>A0ABV1E9D3_9FIRM</name>
<accession>A0ABV1E9D3</accession>
<reference evidence="2 3" key="1">
    <citation type="submission" date="2024-03" db="EMBL/GenBank/DDBJ databases">
        <title>Human intestinal bacterial collection.</title>
        <authorList>
            <person name="Pauvert C."/>
            <person name="Hitch T.C.A."/>
            <person name="Clavel T."/>
        </authorList>
    </citation>
    <scope>NUCLEOTIDE SEQUENCE [LARGE SCALE GENOMIC DNA]</scope>
    <source>
        <strain evidence="2 3">CLA-AP-H29</strain>
    </source>
</reference>
<feature type="transmembrane region" description="Helical" evidence="1">
    <location>
        <begin position="67"/>
        <end position="89"/>
    </location>
</feature>
<dbReference type="Pfam" id="PF06541">
    <property type="entry name" value="ABC_trans_CmpB"/>
    <property type="match status" value="1"/>
</dbReference>
<evidence type="ECO:0000313" key="2">
    <source>
        <dbReference type="EMBL" id="MEQ2443915.1"/>
    </source>
</evidence>
<organism evidence="2 3">
    <name type="scientific">Pseudoflavonifractor intestinihominis</name>
    <dbReference type="NCBI Taxonomy" id="3133171"/>
    <lineage>
        <taxon>Bacteria</taxon>
        <taxon>Bacillati</taxon>
        <taxon>Bacillota</taxon>
        <taxon>Clostridia</taxon>
        <taxon>Eubacteriales</taxon>
        <taxon>Oscillospiraceae</taxon>
        <taxon>Pseudoflavonifractor</taxon>
    </lineage>
</organism>
<sequence>MNWDICYEYMWYFFLYAFLGWCCEVCFAAAKSGKFVNRGFLNGPLCPIYGFGVVLVVGLLTPVKDNVFLLFLCSVLLTTALEWLTGFVLEKVFHQKWWDYSKMPFNLNGYVCLLFSLVWGLACLLIMDVIHPMVASFAAAIPHTLGVVLLAVFTALILSDLAATVATVVGLNKRLRQLEELAAKIHEVSDSLGERLADTTLAVSEKGEALKESAGERRAQRAEEQAKLRAVREEALRRREAALAELRAANEELLSTYRFGQKRLLKAFPDMKSVRHGEALEQIKARLAVRRSEREEK</sequence>
<keyword evidence="3" id="KW-1185">Reference proteome</keyword>
<gene>
    <name evidence="2" type="ORF">WMO64_10620</name>
</gene>
<dbReference type="InterPro" id="IPR010540">
    <property type="entry name" value="CmpB_TMEM229"/>
</dbReference>
<feature type="transmembrane region" description="Helical" evidence="1">
    <location>
        <begin position="110"/>
        <end position="127"/>
    </location>
</feature>
<dbReference type="RefSeq" id="WP_294518437.1">
    <property type="nucleotide sequence ID" value="NZ_JBBMFK010000016.1"/>
</dbReference>
<evidence type="ECO:0000256" key="1">
    <source>
        <dbReference type="SAM" id="Phobius"/>
    </source>
</evidence>
<feature type="transmembrane region" description="Helical" evidence="1">
    <location>
        <begin position="147"/>
        <end position="171"/>
    </location>
</feature>
<keyword evidence="1" id="KW-0472">Membrane</keyword>
<comment type="caution">
    <text evidence="2">The sequence shown here is derived from an EMBL/GenBank/DDBJ whole genome shotgun (WGS) entry which is preliminary data.</text>
</comment>
<keyword evidence="1" id="KW-1133">Transmembrane helix</keyword>